<sequence>MSGKRSAGLLLFRGTAADLEVLIGHMGGPCRAAGDEVAWPVPRGGYGPEERPEAAARREPGEELGLPAPDGGRIALGESRQGGGGSVTVRAVEGDLDPRSVVPGTLDPRSVVPGTLTPHSVVPGTLDPRSVVPGTLDPRSVVPGTLTPRSVAPGTLTMQRPPRSGVPTGFPEVDRVGRFPLERAAEPLVPGRRTFLERLVHHIRGGR</sequence>
<proteinExistence type="predicted"/>
<dbReference type="AlphaFoldDB" id="A0A388SSG9"/>
<dbReference type="InterPro" id="IPR015797">
    <property type="entry name" value="NUDIX_hydrolase-like_dom_sf"/>
</dbReference>
<reference evidence="3 4" key="1">
    <citation type="submission" date="2018-07" db="EMBL/GenBank/DDBJ databases">
        <title>Whole Genome Shotgun Sequence of Streptomyces spongiicola strain 531S.</title>
        <authorList>
            <person name="Dohra H."/>
            <person name="Kodani S."/>
        </authorList>
    </citation>
    <scope>NUCLEOTIDE SEQUENCE [LARGE SCALE GENOMIC DNA]</scope>
    <source>
        <strain evidence="3 4">531S</strain>
    </source>
</reference>
<evidence type="ECO:0000313" key="3">
    <source>
        <dbReference type="EMBL" id="GBP99508.1"/>
    </source>
</evidence>
<evidence type="ECO:0000313" key="4">
    <source>
        <dbReference type="Proteomes" id="UP000265354"/>
    </source>
</evidence>
<dbReference type="Proteomes" id="UP000265354">
    <property type="component" value="Unassembled WGS sequence"/>
</dbReference>
<dbReference type="Gene3D" id="3.90.79.10">
    <property type="entry name" value="Nucleoside Triphosphate Pyrophosphohydrolase"/>
    <property type="match status" value="1"/>
</dbReference>
<accession>A0A388SSG9</accession>
<dbReference type="PROSITE" id="PS51462">
    <property type="entry name" value="NUDIX"/>
    <property type="match status" value="1"/>
</dbReference>
<comment type="caution">
    <text evidence="3">The sequence shown here is derived from an EMBL/GenBank/DDBJ whole genome shotgun (WGS) entry which is preliminary data.</text>
</comment>
<evidence type="ECO:0000259" key="2">
    <source>
        <dbReference type="PROSITE" id="PS51462"/>
    </source>
</evidence>
<organism evidence="3 4">
    <name type="scientific">Streptomyces spongiicola</name>
    <dbReference type="NCBI Taxonomy" id="1690221"/>
    <lineage>
        <taxon>Bacteria</taxon>
        <taxon>Bacillati</taxon>
        <taxon>Actinomycetota</taxon>
        <taxon>Actinomycetes</taxon>
        <taxon>Kitasatosporales</taxon>
        <taxon>Streptomycetaceae</taxon>
        <taxon>Streptomyces</taxon>
    </lineage>
</organism>
<feature type="compositionally biased region" description="Basic and acidic residues" evidence="1">
    <location>
        <begin position="48"/>
        <end position="61"/>
    </location>
</feature>
<gene>
    <name evidence="3" type="ORF">SSP531S_09030</name>
</gene>
<dbReference type="SUPFAM" id="SSF55811">
    <property type="entry name" value="Nudix"/>
    <property type="match status" value="1"/>
</dbReference>
<feature type="region of interest" description="Disordered" evidence="1">
    <location>
        <begin position="43"/>
        <end position="171"/>
    </location>
</feature>
<dbReference type="EMBL" id="BGZL01000002">
    <property type="protein sequence ID" value="GBP99508.1"/>
    <property type="molecule type" value="Genomic_DNA"/>
</dbReference>
<name>A0A388SSG9_9ACTN</name>
<dbReference type="InterPro" id="IPR000086">
    <property type="entry name" value="NUDIX_hydrolase_dom"/>
</dbReference>
<evidence type="ECO:0000256" key="1">
    <source>
        <dbReference type="SAM" id="MobiDB-lite"/>
    </source>
</evidence>
<feature type="domain" description="Nudix hydrolase" evidence="2">
    <location>
        <begin position="2"/>
        <end position="201"/>
    </location>
</feature>
<protein>
    <submittedName>
        <fullName evidence="3">NUDIX domain-containing protein</fullName>
    </submittedName>
</protein>
<dbReference type="Pfam" id="PF00293">
    <property type="entry name" value="NUDIX"/>
    <property type="match status" value="1"/>
</dbReference>